<name>A0ACC0DWU6_9BASI</name>
<gene>
    <name evidence="1" type="ORF">MJO28_012836</name>
</gene>
<protein>
    <submittedName>
        <fullName evidence="1">Uncharacterized protein</fullName>
    </submittedName>
</protein>
<accession>A0ACC0DWU6</accession>
<comment type="caution">
    <text evidence="1">The sequence shown here is derived from an EMBL/GenBank/DDBJ whole genome shotgun (WGS) entry which is preliminary data.</text>
</comment>
<reference evidence="2" key="2">
    <citation type="journal article" date="2018" name="Mol. Plant Microbe Interact.">
        <title>Genome sequence resources for the wheat stripe rust pathogen (Puccinia striiformis f. sp. tritici) and the barley stripe rust pathogen (Puccinia striiformis f. sp. hordei).</title>
        <authorList>
            <person name="Xia C."/>
            <person name="Wang M."/>
            <person name="Yin C."/>
            <person name="Cornejo O.E."/>
            <person name="Hulbert S.H."/>
            <person name="Chen X."/>
        </authorList>
    </citation>
    <scope>NUCLEOTIDE SEQUENCE [LARGE SCALE GENOMIC DNA]</scope>
    <source>
        <strain evidence="2">93-210</strain>
    </source>
</reference>
<proteinExistence type="predicted"/>
<organism evidence="1 2">
    <name type="scientific">Puccinia striiformis f. sp. tritici</name>
    <dbReference type="NCBI Taxonomy" id="168172"/>
    <lineage>
        <taxon>Eukaryota</taxon>
        <taxon>Fungi</taxon>
        <taxon>Dikarya</taxon>
        <taxon>Basidiomycota</taxon>
        <taxon>Pucciniomycotina</taxon>
        <taxon>Pucciniomycetes</taxon>
        <taxon>Pucciniales</taxon>
        <taxon>Pucciniaceae</taxon>
        <taxon>Puccinia</taxon>
    </lineage>
</organism>
<evidence type="ECO:0000313" key="1">
    <source>
        <dbReference type="EMBL" id="KAI7940551.1"/>
    </source>
</evidence>
<reference evidence="1 2" key="3">
    <citation type="journal article" date="2022" name="Microbiol. Spectr.">
        <title>Folding features and dynamics of 3D genome architecture in plant fungal pathogens.</title>
        <authorList>
            <person name="Xia C."/>
        </authorList>
    </citation>
    <scope>NUCLEOTIDE SEQUENCE [LARGE SCALE GENOMIC DNA]</scope>
    <source>
        <strain evidence="1 2">93-210</strain>
    </source>
</reference>
<evidence type="ECO:0000313" key="2">
    <source>
        <dbReference type="Proteomes" id="UP001060170"/>
    </source>
</evidence>
<keyword evidence="2" id="KW-1185">Reference proteome</keyword>
<reference evidence="2" key="1">
    <citation type="journal article" date="2018" name="BMC Genomics">
        <title>Genomic insights into host adaptation between the wheat stripe rust pathogen (Puccinia striiformis f. sp. tritici) and the barley stripe rust pathogen (Puccinia striiformis f. sp. hordei).</title>
        <authorList>
            <person name="Xia C."/>
            <person name="Wang M."/>
            <person name="Yin C."/>
            <person name="Cornejo O.E."/>
            <person name="Hulbert S.H."/>
            <person name="Chen X."/>
        </authorList>
    </citation>
    <scope>NUCLEOTIDE SEQUENCE [LARGE SCALE GENOMIC DNA]</scope>
    <source>
        <strain evidence="2">93-210</strain>
    </source>
</reference>
<dbReference type="EMBL" id="CM045877">
    <property type="protein sequence ID" value="KAI7940551.1"/>
    <property type="molecule type" value="Genomic_DNA"/>
</dbReference>
<sequence>MSTSDEPIDNFDPDSSPPQSGPMPGQEDISLLGLDGSLSSIRSVSLILQALIPLIISLILLLAGRRLYRFTTTVSVGLTFAIFTWSVCVNLETGQTIGGWTGEVAAMTVWSVMIGAGLIGAIIGYQYTWWGAHVTGRLCLGANSGVAFAFSILVFKSGLLIHHPAGQWSLVAASAIMGVLAVLCDHVIGPLLSVSLCGSFLFLLGVDLFNTQGNGGVGAGLRLLLDHNPDHQVIMTPYTPTKSTTTLIIVSWVIAVLSFGFQYVFYKMPFGPLPPAGEEDEEEGLGTESKGKESFSQGSSEDAKKDISRSDMGAHGTEQHHHTINISNPRTSTTASTGTTKTSVTHVDPHRVPGQQESSNLPYVSPRAGPVVPGEYGSAPALALSPTVYSRYRRTLDAEHKPPGRSPIQYSLNPNVNNFTNPRRVETVDEVTEAPTSVRGGDLTARSSLLTVGVASEKIGRSNSVSEEYMQAMMRLASGEGPDQKAKASEEQGTPGTGPIPGIDQKDLPPKADAALQDVQSSRLSPITESHLTAGHSSPEVGHSDLSTELRTSAAISSPNSVPTSGPISSPSKIDVSEVSERANRSESSSDAQDQLNIELNKIPRPLSKWPSCSSFGQVLASASRESEDPEKDGEAPRAARARCPGISNAECPPYESNSARSLDLGAESQSGSCSVYSRYQGRNAQPVSSEQSSHTFDSHSRGSHELDASAMRRFSHRPLPLLPRGSEWVNGMASPSPTGIQNRDTSSFKSTDSNGSSALGSFARVARESTVPTAPSWSGNFLTDDRKEEVTLHGESSKKKLSIIVTKNPVQVDRAPMSSPTSQEAERDNCSDSAQNKAIPHTPTLGNMLLRVSEHAEKASHRPDSNPSIAPPTNHAFDVSREDDLEDGDGDTVGSETSKRSTVCMSTISAGHHTSADEGGQSSSGSEFDDEDKSQELYFQPGRFQQLDEAMSATREGPSTQDTSDPTSSTNKPWNPAIPFVGQPLAEVPWPQKRFTFQIPEPSGQEKEKRWTTTSSIYPPLVYESSAESPQPRRAYEGTGKEREIESSSSSESGTDRMAIRNEENIGTGTKRAMYRSASSHVDHQDEEDYHLDLDSNDSYLVGTDLDDPYESAADYSRSIRAPNHLTTSTNSAPVVGEGGYITADDDQSSQFHS</sequence>
<dbReference type="Proteomes" id="UP001060170">
    <property type="component" value="Chromosome 13"/>
</dbReference>